<dbReference type="SUPFAM" id="SSF51735">
    <property type="entry name" value="NAD(P)-binding Rossmann-fold domains"/>
    <property type="match status" value="1"/>
</dbReference>
<name>A0A9J7HQ08_BRAFL</name>
<proteinExistence type="predicted"/>
<organism evidence="1 2">
    <name type="scientific">Branchiostoma floridae</name>
    <name type="common">Florida lancelet</name>
    <name type="synonym">Amphioxus</name>
    <dbReference type="NCBI Taxonomy" id="7739"/>
    <lineage>
        <taxon>Eukaryota</taxon>
        <taxon>Metazoa</taxon>
        <taxon>Chordata</taxon>
        <taxon>Cephalochordata</taxon>
        <taxon>Leptocardii</taxon>
        <taxon>Amphioxiformes</taxon>
        <taxon>Branchiostomatidae</taxon>
        <taxon>Branchiostoma</taxon>
    </lineage>
</organism>
<dbReference type="Gene3D" id="3.40.50.720">
    <property type="entry name" value="NAD(P)-binding Rossmann-like Domain"/>
    <property type="match status" value="1"/>
</dbReference>
<dbReference type="KEGG" id="bfo:118407277"/>
<gene>
    <name evidence="2" type="primary">LOC118407277</name>
</gene>
<dbReference type="GeneID" id="118407277"/>
<dbReference type="PRINTS" id="PR00081">
    <property type="entry name" value="GDHRDH"/>
</dbReference>
<dbReference type="InterPro" id="IPR002347">
    <property type="entry name" value="SDR_fam"/>
</dbReference>
<dbReference type="Proteomes" id="UP000001554">
    <property type="component" value="Unplaced"/>
</dbReference>
<evidence type="ECO:0000313" key="1">
    <source>
        <dbReference type="Proteomes" id="UP000001554"/>
    </source>
</evidence>
<accession>A0A9J7HQ08</accession>
<sequence length="133" mass="14285">MDVNVKGVWLCLKYEIAQMLQQEPVVSDPARWANKPDLCRFRGVRGSIVNASSRAGLVSVPNISASYCVSKFAIMGLTQTAAMEYAKEGICVNAVCPAITATPMTYRTLEKAPPGFEKTLALTHPAGLIAAPK</sequence>
<keyword evidence="1" id="KW-1185">Reference proteome</keyword>
<protein>
    <submittedName>
        <fullName evidence="2">2,5-dichloro-2,5-cyclohexadiene-1,4-diol dehydrogenase-like</fullName>
    </submittedName>
</protein>
<evidence type="ECO:0000313" key="2">
    <source>
        <dbReference type="RefSeq" id="XP_035663625.1"/>
    </source>
</evidence>
<dbReference type="PANTHER" id="PTHR42820:SF1">
    <property type="entry name" value="SHORT-CHAIN DEHYDROGENASE_REDUCTASE FAMILY PROTEIN"/>
    <property type="match status" value="1"/>
</dbReference>
<dbReference type="InterPro" id="IPR036291">
    <property type="entry name" value="NAD(P)-bd_dom_sf"/>
</dbReference>
<dbReference type="PANTHER" id="PTHR42820">
    <property type="entry name" value="SHORT-CHAIN DEHYDROGENASE REDUCTASE"/>
    <property type="match status" value="1"/>
</dbReference>
<dbReference type="RefSeq" id="XP_035663625.1">
    <property type="nucleotide sequence ID" value="XM_035807732.1"/>
</dbReference>
<dbReference type="AlphaFoldDB" id="A0A9J7HQ08"/>
<reference evidence="2" key="1">
    <citation type="submission" date="2025-08" db="UniProtKB">
        <authorList>
            <consortium name="RefSeq"/>
        </authorList>
    </citation>
    <scope>IDENTIFICATION</scope>
    <source>
        <strain evidence="2">S238N-H82</strain>
        <tissue evidence="2">Testes</tissue>
    </source>
</reference>
<dbReference type="OrthoDB" id="47007at2759"/>
<dbReference type="Pfam" id="PF00106">
    <property type="entry name" value="adh_short"/>
    <property type="match status" value="1"/>
</dbReference>